<dbReference type="KEGG" id="ecw:EcE24377A_F0001"/>
<dbReference type="EMBL" id="CP000795">
    <property type="protein sequence ID" value="ABV16258.1"/>
    <property type="molecule type" value="Genomic_DNA"/>
</dbReference>
<evidence type="ECO:0000256" key="1">
    <source>
        <dbReference type="SAM" id="MobiDB-lite"/>
    </source>
</evidence>
<feature type="region of interest" description="Disordered" evidence="1">
    <location>
        <begin position="108"/>
        <end position="147"/>
    </location>
</feature>
<accession>A7ZGK2</accession>
<keyword evidence="3" id="KW-1185">Reference proteome</keyword>
<evidence type="ECO:0000313" key="3">
    <source>
        <dbReference type="Proteomes" id="UP000001122"/>
    </source>
</evidence>
<gene>
    <name evidence="2" type="ordered locus">EcE24377A_F0001</name>
</gene>
<geneLocation type="plasmid" evidence="2 3">
    <name>pETEC_80</name>
</geneLocation>
<evidence type="ECO:0000313" key="2">
    <source>
        <dbReference type="EMBL" id="ABV16258.1"/>
    </source>
</evidence>
<keyword evidence="2" id="KW-0614">Plasmid</keyword>
<reference evidence="3" key="1">
    <citation type="journal article" date="2008" name="J. Bacteriol.">
        <title>The pangenome structure of Escherichia coli: comparative genomic analysis of E. coli commensal and pathogenic isolates.</title>
        <authorList>
            <person name="Rasko D.A."/>
            <person name="Rosovitz M.J."/>
            <person name="Myers G.S."/>
            <person name="Mongodin E.F."/>
            <person name="Fricke W.F."/>
            <person name="Gajer P."/>
            <person name="Crabtree J."/>
            <person name="Sebaihia M."/>
            <person name="Thomson N.R."/>
            <person name="Chaudhuri R."/>
            <person name="Henderson I.R."/>
            <person name="Sperandio V."/>
            <person name="Ravel J."/>
        </authorList>
    </citation>
    <scope>NUCLEOTIDE SEQUENCE [LARGE SCALE GENOMIC DNA]</scope>
    <source>
        <strain evidence="3">E24377A / ETEC</strain>
    </source>
</reference>
<sequence length="147" mass="15184">MFNLNTGPLHSDVIRGIQRGSACSVCKVDGIPTRTFPGKSNVTGRQRVVAFKVDGISTRTAPGKSNVIRGIQRGSACKVDGIPTRTAPGKSNVIRGIQRGSACKVDGIPTRTVPGKSNVTGRQPVVASKQNPGGATVPVPGQLDSAI</sequence>
<protein>
    <submittedName>
        <fullName evidence="2">Uncharacterized protein</fullName>
    </submittedName>
</protein>
<dbReference type="Proteomes" id="UP000001122">
    <property type="component" value="Plasmid pETEC_80"/>
</dbReference>
<dbReference type="HOGENOM" id="CLU_1765128_0_0_6"/>
<proteinExistence type="predicted"/>
<organism evidence="2 3">
    <name type="scientific">Escherichia coli O139:H28 (strain E24377A / ETEC)</name>
    <dbReference type="NCBI Taxonomy" id="331111"/>
    <lineage>
        <taxon>Bacteria</taxon>
        <taxon>Pseudomonadati</taxon>
        <taxon>Pseudomonadota</taxon>
        <taxon>Gammaproteobacteria</taxon>
        <taxon>Enterobacterales</taxon>
        <taxon>Enterobacteriaceae</taxon>
        <taxon>Escherichia</taxon>
    </lineage>
</organism>
<dbReference type="AlphaFoldDB" id="A7ZGK2"/>
<name>A7ZGK2_ECO24</name>